<dbReference type="Pfam" id="PF05553">
    <property type="entry name" value="DUF761"/>
    <property type="match status" value="1"/>
</dbReference>
<organism evidence="2 3">
    <name type="scientific">Liquidambar formosana</name>
    <name type="common">Formosan gum</name>
    <dbReference type="NCBI Taxonomy" id="63359"/>
    <lineage>
        <taxon>Eukaryota</taxon>
        <taxon>Viridiplantae</taxon>
        <taxon>Streptophyta</taxon>
        <taxon>Embryophyta</taxon>
        <taxon>Tracheophyta</taxon>
        <taxon>Spermatophyta</taxon>
        <taxon>Magnoliopsida</taxon>
        <taxon>eudicotyledons</taxon>
        <taxon>Gunneridae</taxon>
        <taxon>Pentapetalae</taxon>
        <taxon>Saxifragales</taxon>
        <taxon>Altingiaceae</taxon>
        <taxon>Liquidambar</taxon>
    </lineage>
</organism>
<evidence type="ECO:0000313" key="2">
    <source>
        <dbReference type="EMBL" id="KAK9269134.1"/>
    </source>
</evidence>
<dbReference type="EMBL" id="JBBPBK010000015">
    <property type="protein sequence ID" value="KAK9269134.1"/>
    <property type="molecule type" value="Genomic_DNA"/>
</dbReference>
<reference evidence="2 3" key="1">
    <citation type="journal article" date="2024" name="Plant J.">
        <title>Genome sequences and population genomics reveal climatic adaptation and genomic divergence between two closely related sweetgum species.</title>
        <authorList>
            <person name="Xu W.Q."/>
            <person name="Ren C.Q."/>
            <person name="Zhang X.Y."/>
            <person name="Comes H.P."/>
            <person name="Liu X.H."/>
            <person name="Li Y.G."/>
            <person name="Kettle C.J."/>
            <person name="Jalonen R."/>
            <person name="Gaisberger H."/>
            <person name="Ma Y.Z."/>
            <person name="Qiu Y.X."/>
        </authorList>
    </citation>
    <scope>NUCLEOTIDE SEQUENCE [LARGE SCALE GENOMIC DNA]</scope>
    <source>
        <strain evidence="2">Hangzhou</strain>
    </source>
</reference>
<dbReference type="AlphaFoldDB" id="A0AAP0NDN5"/>
<evidence type="ECO:0000256" key="1">
    <source>
        <dbReference type="SAM" id="MobiDB-lite"/>
    </source>
</evidence>
<dbReference type="PANTHER" id="PTHR33098">
    <property type="entry name" value="COTTON FIBER (DUF761)"/>
    <property type="match status" value="1"/>
</dbReference>
<name>A0AAP0NDN5_LIQFO</name>
<proteinExistence type="predicted"/>
<accession>A0AAP0NDN5</accession>
<comment type="caution">
    <text evidence="2">The sequence shown here is derived from an EMBL/GenBank/DDBJ whole genome shotgun (WGS) entry which is preliminary data.</text>
</comment>
<protein>
    <submittedName>
        <fullName evidence="2">Uncharacterized protein</fullName>
    </submittedName>
</protein>
<feature type="region of interest" description="Disordered" evidence="1">
    <location>
        <begin position="157"/>
        <end position="180"/>
    </location>
</feature>
<evidence type="ECO:0000313" key="3">
    <source>
        <dbReference type="Proteomes" id="UP001415857"/>
    </source>
</evidence>
<keyword evidence="3" id="KW-1185">Reference proteome</keyword>
<feature type="compositionally biased region" description="Polar residues" evidence="1">
    <location>
        <begin position="161"/>
        <end position="178"/>
    </location>
</feature>
<dbReference type="InterPro" id="IPR008480">
    <property type="entry name" value="DUF761_pln"/>
</dbReference>
<gene>
    <name evidence="2" type="ORF">L1049_000903</name>
</gene>
<dbReference type="PANTHER" id="PTHR33098:SF3">
    <property type="entry name" value="COTTON FIBER PROTEIN"/>
    <property type="match status" value="1"/>
</dbReference>
<sequence>MSWLRSDRKLPPPKKAWKSFISMIKSKLHHLRKSKAFQKTTHRSVAIRSIHHPLFSLERHKNHENHHHHYHHHHHHHHQGQEAQMGLDDIVFVDTLFEEHGMVHAKHVHRQVETSETIERVAPNIVPSRAKVGGKARVRAMIMEEEHTPTIETMVHDQNEENTSGPVDTSKASASTSPELHGVDAKAEDFINRFHHHLKLQKAKSIEDFHDMLDRST</sequence>
<dbReference type="Proteomes" id="UP001415857">
    <property type="component" value="Unassembled WGS sequence"/>
</dbReference>